<dbReference type="InterPro" id="IPR011276">
    <property type="entry name" value="TonB_haem/Hb_rcpt"/>
</dbReference>
<dbReference type="AlphaFoldDB" id="A0A344UD77"/>
<comment type="similarity">
    <text evidence="2 11 13">Belongs to the TonB-dependent receptor family.</text>
</comment>
<dbReference type="GO" id="GO:0009279">
    <property type="term" value="C:cell outer membrane"/>
    <property type="evidence" value="ECO:0007669"/>
    <property type="project" value="UniProtKB-SubCell"/>
</dbReference>
<dbReference type="NCBIfam" id="TIGR01785">
    <property type="entry name" value="TonB-hemin"/>
    <property type="match status" value="1"/>
</dbReference>
<dbReference type="Gene3D" id="2.40.170.20">
    <property type="entry name" value="TonB-dependent receptor, beta-barrel domain"/>
    <property type="match status" value="1"/>
</dbReference>
<dbReference type="Pfam" id="PF00593">
    <property type="entry name" value="TonB_dep_Rec_b-barrel"/>
    <property type="match status" value="1"/>
</dbReference>
<evidence type="ECO:0000256" key="3">
    <source>
        <dbReference type="ARBA" id="ARBA00022448"/>
    </source>
</evidence>
<keyword evidence="5 11" id="KW-0812">Transmembrane</keyword>
<keyword evidence="6 14" id="KW-0732">Signal</keyword>
<evidence type="ECO:0000259" key="15">
    <source>
        <dbReference type="Pfam" id="PF00593"/>
    </source>
</evidence>
<evidence type="ECO:0000256" key="4">
    <source>
        <dbReference type="ARBA" id="ARBA00022452"/>
    </source>
</evidence>
<dbReference type="GO" id="GO:0015344">
    <property type="term" value="F:siderophore uptake transmembrane transporter activity"/>
    <property type="evidence" value="ECO:0007669"/>
    <property type="project" value="TreeGrafter"/>
</dbReference>
<keyword evidence="8 11" id="KW-0472">Membrane</keyword>
<dbReference type="InterPro" id="IPR037066">
    <property type="entry name" value="Plug_dom_sf"/>
</dbReference>
<dbReference type="CDD" id="cd01347">
    <property type="entry name" value="ligand_gated_channel"/>
    <property type="match status" value="1"/>
</dbReference>
<evidence type="ECO:0000256" key="10">
    <source>
        <dbReference type="ARBA" id="ARBA00023237"/>
    </source>
</evidence>
<dbReference type="InterPro" id="IPR039426">
    <property type="entry name" value="TonB-dep_rcpt-like"/>
</dbReference>
<dbReference type="InterPro" id="IPR036942">
    <property type="entry name" value="Beta-barrel_TonB_sf"/>
</dbReference>
<sequence length="742" mass="82481">MPKEVHLRRDSAAALPFRLTALCLCLSANASLAAEDALLPPLKVRATQLQKQLGVDKLESEEISRPQARSLAEVLDVLPGVNAGGSPRPGGQVINVWGYRSVEQVQVQLDGASQTFSKYQQGTSFIESELLGRVEVIKGAQSALYGNGGFGAVIRAETKSVDELLLPGESAGGFAKFGYQSNGGQFSKTAAAYAGGSEHMADILAYVSESRAGDGKTGGGETYLFSGGEQRAGMLKLGFRPWAGHQFRLSLVRQESEMRTPWAAKSGDIAAPSDYDIKRYGWEEAWLRKTVMRDQKVDSISGEWRYASQDLPWLDLAVNYAQSRRYQHDKRPESTWKIDFRSSYGHESWVTQNSRSLDVRNTARLGERHKLVSGLAWSKHDWDPLTFLANKAKDPDYNYGWMNAYGGNRGEETMRSAYLIHEWTPFAGWRVSPSLRYDQVNLFGRPNLAPIYNVASAGHDYRPVSFSGWSPRLAVDWRFAPGWNASFSYVDTWRAPSVDEVYAAQIPQSTLSGTSRQLKPEKLRGFYYGLNFDRNGALTPGDRLSLSLLAYRQLVRDNIYMRLGHGNTGDAPGQAPKPGTGFYRNMSGYQIHGYDLTLDYQLRGWFASAAFSATSGNHRNSLRDPWGQSEPVVDAPPRKAVLTTGFRVARLGLTLGVQGKFVRAQDRIPYFEGSRTAYAMPPSKGYALANLFASWQPQSGAFKNMEARLSIDNLTNRDYRPYLTEGAQGMGRSIRTSLSWRF</sequence>
<dbReference type="InterPro" id="IPR012910">
    <property type="entry name" value="Plug_dom"/>
</dbReference>
<dbReference type="PANTHER" id="PTHR30069">
    <property type="entry name" value="TONB-DEPENDENT OUTER MEMBRANE RECEPTOR"/>
    <property type="match status" value="1"/>
</dbReference>
<dbReference type="Gene3D" id="2.170.130.10">
    <property type="entry name" value="TonB-dependent receptor, plug domain"/>
    <property type="match status" value="1"/>
</dbReference>
<feature type="signal peptide" evidence="14">
    <location>
        <begin position="1"/>
        <end position="33"/>
    </location>
</feature>
<keyword evidence="9 17" id="KW-0675">Receptor</keyword>
<keyword evidence="4 11" id="KW-1134">Transmembrane beta strand</keyword>
<evidence type="ECO:0000256" key="5">
    <source>
        <dbReference type="ARBA" id="ARBA00022692"/>
    </source>
</evidence>
<feature type="domain" description="TonB-dependent receptor plug" evidence="16">
    <location>
        <begin position="55"/>
        <end position="153"/>
    </location>
</feature>
<evidence type="ECO:0000256" key="6">
    <source>
        <dbReference type="ARBA" id="ARBA00022729"/>
    </source>
</evidence>
<dbReference type="GO" id="GO:0044718">
    <property type="term" value="P:siderophore transmembrane transport"/>
    <property type="evidence" value="ECO:0007669"/>
    <property type="project" value="TreeGrafter"/>
</dbReference>
<comment type="subcellular location">
    <subcellularLocation>
        <location evidence="1 11">Cell outer membrane</location>
        <topology evidence="1 11">Multi-pass membrane protein</topology>
    </subcellularLocation>
</comment>
<dbReference type="SUPFAM" id="SSF56935">
    <property type="entry name" value="Porins"/>
    <property type="match status" value="1"/>
</dbReference>
<evidence type="ECO:0000259" key="16">
    <source>
        <dbReference type="Pfam" id="PF07715"/>
    </source>
</evidence>
<evidence type="ECO:0000256" key="1">
    <source>
        <dbReference type="ARBA" id="ARBA00004571"/>
    </source>
</evidence>
<evidence type="ECO:0000313" key="18">
    <source>
        <dbReference type="Proteomes" id="UP000252038"/>
    </source>
</evidence>
<evidence type="ECO:0000313" key="17">
    <source>
        <dbReference type="EMBL" id="AXE33225.1"/>
    </source>
</evidence>
<evidence type="ECO:0000256" key="8">
    <source>
        <dbReference type="ARBA" id="ARBA00023136"/>
    </source>
</evidence>
<name>A0A344UD77_9NEIS</name>
<dbReference type="PROSITE" id="PS52016">
    <property type="entry name" value="TONB_DEPENDENT_REC_3"/>
    <property type="match status" value="1"/>
</dbReference>
<dbReference type="InterPro" id="IPR000531">
    <property type="entry name" value="Beta-barrel_TonB"/>
</dbReference>
<evidence type="ECO:0000256" key="11">
    <source>
        <dbReference type="PROSITE-ProRule" id="PRU01360"/>
    </source>
</evidence>
<evidence type="ECO:0000256" key="13">
    <source>
        <dbReference type="RuleBase" id="RU003357"/>
    </source>
</evidence>
<keyword evidence="3 11" id="KW-0813">Transport</keyword>
<evidence type="ECO:0000256" key="2">
    <source>
        <dbReference type="ARBA" id="ARBA00009810"/>
    </source>
</evidence>
<dbReference type="KEGG" id="chrb:DK843_02180"/>
<evidence type="ECO:0000256" key="7">
    <source>
        <dbReference type="ARBA" id="ARBA00023077"/>
    </source>
</evidence>
<dbReference type="InterPro" id="IPR010917">
    <property type="entry name" value="TonB_rcpt_CS"/>
</dbReference>
<feature type="short sequence motif" description="TonB C-terminal box" evidence="12">
    <location>
        <begin position="725"/>
        <end position="742"/>
    </location>
</feature>
<protein>
    <submittedName>
        <fullName evidence="17">TonB-dependent receptor</fullName>
    </submittedName>
</protein>
<accession>A0A344UD77</accession>
<keyword evidence="10 11" id="KW-0998">Cell outer membrane</keyword>
<gene>
    <name evidence="17" type="ORF">DK843_02180</name>
</gene>
<keyword evidence="7 13" id="KW-0798">TonB box</keyword>
<feature type="domain" description="TonB-dependent receptor-like beta-barrel" evidence="15">
    <location>
        <begin position="262"/>
        <end position="714"/>
    </location>
</feature>
<reference evidence="17 18" key="1">
    <citation type="submission" date="2018-05" db="EMBL/GenBank/DDBJ databases">
        <title>Genome sequencing, assembly and analysis of the novel insecticidal bacterium, Chromobacterium phragmitis.</title>
        <authorList>
            <person name="Sparks M.E."/>
            <person name="Blackburn M.B."/>
            <person name="Gundersen-Rindal D.E."/>
        </authorList>
    </citation>
    <scope>NUCLEOTIDE SEQUENCE [LARGE SCALE GENOMIC DNA]</scope>
    <source>
        <strain evidence="17">IIBBL 274-1</strain>
    </source>
</reference>
<evidence type="ECO:0000256" key="14">
    <source>
        <dbReference type="SAM" id="SignalP"/>
    </source>
</evidence>
<evidence type="ECO:0000256" key="9">
    <source>
        <dbReference type="ARBA" id="ARBA00023170"/>
    </source>
</evidence>
<proteinExistence type="inferred from homology"/>
<dbReference type="EMBL" id="CP029554">
    <property type="protein sequence ID" value="AXE33225.1"/>
    <property type="molecule type" value="Genomic_DNA"/>
</dbReference>
<organism evidence="17 18">
    <name type="scientific">Chromobacterium phragmitis</name>
    <dbReference type="NCBI Taxonomy" id="2202141"/>
    <lineage>
        <taxon>Bacteria</taxon>
        <taxon>Pseudomonadati</taxon>
        <taxon>Pseudomonadota</taxon>
        <taxon>Betaproteobacteria</taxon>
        <taxon>Neisseriales</taxon>
        <taxon>Chromobacteriaceae</taxon>
        <taxon>Chromobacterium</taxon>
    </lineage>
</organism>
<dbReference type="Proteomes" id="UP000252038">
    <property type="component" value="Chromosome"/>
</dbReference>
<feature type="chain" id="PRO_5016799412" evidence="14">
    <location>
        <begin position="34"/>
        <end position="742"/>
    </location>
</feature>
<dbReference type="PANTHER" id="PTHR30069:SF56">
    <property type="entry name" value="TONB-DEPENDENT HEME RECEPTOR A"/>
    <property type="match status" value="1"/>
</dbReference>
<dbReference type="Pfam" id="PF07715">
    <property type="entry name" value="Plug"/>
    <property type="match status" value="1"/>
</dbReference>
<dbReference type="GO" id="GO:0015232">
    <property type="term" value="F:heme transmembrane transporter activity"/>
    <property type="evidence" value="ECO:0007669"/>
    <property type="project" value="InterPro"/>
</dbReference>
<dbReference type="PROSITE" id="PS01156">
    <property type="entry name" value="TONB_DEPENDENT_REC_2"/>
    <property type="match status" value="1"/>
</dbReference>
<evidence type="ECO:0000256" key="12">
    <source>
        <dbReference type="PROSITE-ProRule" id="PRU10144"/>
    </source>
</evidence>